<dbReference type="PANTHER" id="PTHR43373:SF1">
    <property type="entry name" value="NA(+)_H(+) ANTIPORTER SUBUNIT A"/>
    <property type="match status" value="1"/>
</dbReference>
<evidence type="ECO:0000256" key="3">
    <source>
        <dbReference type="ARBA" id="ARBA00022449"/>
    </source>
</evidence>
<feature type="transmembrane region" description="Helical" evidence="10">
    <location>
        <begin position="267"/>
        <end position="289"/>
    </location>
</feature>
<proteinExistence type="predicted"/>
<comment type="subcellular location">
    <subcellularLocation>
        <location evidence="1">Cell membrane</location>
        <topology evidence="1">Multi-pass membrane protein</topology>
    </subcellularLocation>
    <subcellularLocation>
        <location evidence="9">Membrane</location>
        <topology evidence="9">Multi-pass membrane protein</topology>
    </subcellularLocation>
</comment>
<feature type="transmembrane region" description="Helical" evidence="10">
    <location>
        <begin position="647"/>
        <end position="665"/>
    </location>
</feature>
<evidence type="ECO:0000256" key="1">
    <source>
        <dbReference type="ARBA" id="ARBA00004651"/>
    </source>
</evidence>
<dbReference type="InterPro" id="IPR050616">
    <property type="entry name" value="CPA3_Na-H_Antiporter_A"/>
</dbReference>
<feature type="domain" description="MrpA C-terminal/MbhD" evidence="13">
    <location>
        <begin position="605"/>
        <end position="670"/>
    </location>
</feature>
<dbReference type="Pfam" id="PF00361">
    <property type="entry name" value="Proton_antipo_M"/>
    <property type="match status" value="1"/>
</dbReference>
<evidence type="ECO:0000259" key="12">
    <source>
        <dbReference type="Pfam" id="PF00662"/>
    </source>
</evidence>
<feature type="transmembrane region" description="Helical" evidence="10">
    <location>
        <begin position="685"/>
        <end position="703"/>
    </location>
</feature>
<dbReference type="RefSeq" id="WP_309560051.1">
    <property type="nucleotide sequence ID" value="NZ_JAVJIU010000001.1"/>
</dbReference>
<evidence type="ECO:0000313" key="15">
    <source>
        <dbReference type="EMBL" id="MDR5589150.1"/>
    </source>
</evidence>
<feature type="transmembrane region" description="Helical" evidence="10">
    <location>
        <begin position="445"/>
        <end position="468"/>
    </location>
</feature>
<dbReference type="InterPro" id="IPR001516">
    <property type="entry name" value="Proton_antipo_N"/>
</dbReference>
<dbReference type="NCBIfam" id="NF009287">
    <property type="entry name" value="PRK12647.1"/>
    <property type="match status" value="1"/>
</dbReference>
<evidence type="ECO:0000313" key="16">
    <source>
        <dbReference type="Proteomes" id="UP001257234"/>
    </source>
</evidence>
<keyword evidence="16" id="KW-1185">Reference proteome</keyword>
<evidence type="ECO:0000256" key="9">
    <source>
        <dbReference type="RuleBase" id="RU000320"/>
    </source>
</evidence>
<keyword evidence="7" id="KW-0406">Ion transport</keyword>
<evidence type="ECO:0000256" key="7">
    <source>
        <dbReference type="ARBA" id="ARBA00023065"/>
    </source>
</evidence>
<evidence type="ECO:0000256" key="8">
    <source>
        <dbReference type="ARBA" id="ARBA00023136"/>
    </source>
</evidence>
<evidence type="ECO:0000256" key="4">
    <source>
        <dbReference type="ARBA" id="ARBA00022475"/>
    </source>
</evidence>
<evidence type="ECO:0000256" key="2">
    <source>
        <dbReference type="ARBA" id="ARBA00022448"/>
    </source>
</evidence>
<accession>A0ABU1EL89</accession>
<evidence type="ECO:0000256" key="5">
    <source>
        <dbReference type="ARBA" id="ARBA00022692"/>
    </source>
</evidence>
<evidence type="ECO:0000256" key="6">
    <source>
        <dbReference type="ARBA" id="ARBA00022989"/>
    </source>
</evidence>
<keyword evidence="2" id="KW-0813">Transport</keyword>
<keyword evidence="6 10" id="KW-1133">Transmembrane helix</keyword>
<name>A0ABU1EL89_9FLAO</name>
<dbReference type="Pfam" id="PF20501">
    <property type="entry name" value="MbhE"/>
    <property type="match status" value="1"/>
</dbReference>
<protein>
    <submittedName>
        <fullName evidence="15">Monovalent cation/H+ antiporter subunit A</fullName>
    </submittedName>
</protein>
<feature type="transmembrane region" description="Helical" evidence="10">
    <location>
        <begin position="107"/>
        <end position="123"/>
    </location>
</feature>
<reference evidence="16" key="1">
    <citation type="submission" date="2023-07" db="EMBL/GenBank/DDBJ databases">
        <title>Christiangramia sp. SM2212., a novel bacterium of the family Flavobacteriaceae isolated from the sea sediment.</title>
        <authorList>
            <person name="Wang J."/>
            <person name="Zhang X."/>
        </authorList>
    </citation>
    <scope>NUCLEOTIDE SEQUENCE [LARGE SCALE GENOMIC DNA]</scope>
    <source>
        <strain evidence="16">SM2212</strain>
    </source>
</reference>
<dbReference type="InterPro" id="IPR025383">
    <property type="entry name" value="MrpA_C/MbhD"/>
</dbReference>
<keyword evidence="3" id="KW-0050">Antiport</keyword>
<keyword evidence="4" id="KW-1003">Cell membrane</keyword>
<feature type="transmembrane region" description="Helical" evidence="10">
    <location>
        <begin position="596"/>
        <end position="616"/>
    </location>
</feature>
<keyword evidence="8 10" id="KW-0472">Membrane</keyword>
<sequence length="784" mass="86208">MLTAILTGFLFSIFLVFAGRFFKGKLSILASLVPLGLFIYFTQFISRISNGEVIMKSYEWIPSFGVDLGFKLDGLSLLFSLMITGIGFLVFAYTSSYLKGHEYLDRFYGYLGSFMGAMLGLVLSDNMITLFVFWELTSISSFFLIGFNNTNPASRKSAMTALGITGIGGLFLLAGALLLNNISGTYSISEMLSMSEAIRGNELYFLAVLFIFGAAFTKSAQFPFHFWLPGAMKAPTPVSTYLHSATMVKAGVYLLMRFTPVLGGEEIWNTTLILVGGFTMLYSAIHTIFRTDLKGVLAYSTISALGILVFLTGLGTQEAFLAAAVFIIVHALYKATLFLVTGIIDHQTHTRDITRLSGLNKIMLPVGIAGILAAISSAGIPPTIGFVGKELTYEASYHAENLVIFLMIAIVLTKILLLYAGFVAGIKPFTGKLPEVHKDVKMPGFIMWGPPLLLAILGVVFGVAPFIIESALIKPVVEAMGADASEIHLALWHGFNLIFILSLITIGVGTALYFIIKPSKKLENGIAKLDFIAPETILNKFNKLFVVISNFWTNFFQNGYLRNYISIIILFLVVLVGYIMIGNTRFAIDYNSLSKITVYEITTTLILIAGIFYTVFTQSRLAAVAAMGVVGLSICLIFVFYSAPDLAMTQFSIDTLTVILFVLVLYKLPKYLKLSDYKTRLRDGILSTIFGLIITTLALEVLSEPVSKEVGDFYAANSYIEAHGKNVVNVILVDFRGADTLIEISVLSIAAVGVFGLMKLRLKMKDRRRYADRSLNIENEKKKK</sequence>
<comment type="caution">
    <text evidence="15">The sequence shown here is derived from an EMBL/GenBank/DDBJ whole genome shotgun (WGS) entry which is preliminary data.</text>
</comment>
<organism evidence="15 16">
    <name type="scientific">Christiangramia sediminicola</name>
    <dbReference type="NCBI Taxonomy" id="3073267"/>
    <lineage>
        <taxon>Bacteria</taxon>
        <taxon>Pseudomonadati</taxon>
        <taxon>Bacteroidota</taxon>
        <taxon>Flavobacteriia</taxon>
        <taxon>Flavobacteriales</taxon>
        <taxon>Flavobacteriaceae</taxon>
        <taxon>Christiangramia</taxon>
    </lineage>
</organism>
<feature type="transmembrane region" description="Helical" evidence="10">
    <location>
        <begin position="621"/>
        <end position="641"/>
    </location>
</feature>
<feature type="domain" description="MrpA C-terminal/MbhE" evidence="14">
    <location>
        <begin position="680"/>
        <end position="759"/>
    </location>
</feature>
<feature type="transmembrane region" description="Helical" evidence="10">
    <location>
        <begin position="564"/>
        <end position="581"/>
    </location>
</feature>
<keyword evidence="5 9" id="KW-0812">Transmembrane</keyword>
<dbReference type="InterPro" id="IPR001750">
    <property type="entry name" value="ND/Mrp_TM"/>
</dbReference>
<feature type="transmembrane region" description="Helical" evidence="10">
    <location>
        <begin position="28"/>
        <end position="46"/>
    </location>
</feature>
<dbReference type="InterPro" id="IPR046806">
    <property type="entry name" value="MrpA_C/MbhE"/>
</dbReference>
<feature type="transmembrane region" description="Helical" evidence="10">
    <location>
        <begin position="362"/>
        <end position="382"/>
    </location>
</feature>
<dbReference type="EMBL" id="JAVJIU010000001">
    <property type="protein sequence ID" value="MDR5589150.1"/>
    <property type="molecule type" value="Genomic_DNA"/>
</dbReference>
<gene>
    <name evidence="15" type="ORF">RE431_00755</name>
</gene>
<evidence type="ECO:0000259" key="13">
    <source>
        <dbReference type="Pfam" id="PF13244"/>
    </source>
</evidence>
<evidence type="ECO:0000256" key="10">
    <source>
        <dbReference type="SAM" id="Phobius"/>
    </source>
</evidence>
<dbReference type="Pfam" id="PF00662">
    <property type="entry name" value="Proton_antipo_N"/>
    <property type="match status" value="1"/>
</dbReference>
<evidence type="ECO:0000259" key="11">
    <source>
        <dbReference type="Pfam" id="PF00361"/>
    </source>
</evidence>
<feature type="transmembrane region" description="Helical" evidence="10">
    <location>
        <begin position="495"/>
        <end position="516"/>
    </location>
</feature>
<dbReference type="Pfam" id="PF13244">
    <property type="entry name" value="MbhD"/>
    <property type="match status" value="1"/>
</dbReference>
<feature type="transmembrane region" description="Helical" evidence="10">
    <location>
        <begin position="75"/>
        <end position="95"/>
    </location>
</feature>
<dbReference type="PRINTS" id="PR01434">
    <property type="entry name" value="NADHDHGNASE5"/>
</dbReference>
<evidence type="ECO:0000259" key="14">
    <source>
        <dbReference type="Pfam" id="PF20501"/>
    </source>
</evidence>
<feature type="transmembrane region" description="Helical" evidence="10">
    <location>
        <begin position="402"/>
        <end position="424"/>
    </location>
</feature>
<feature type="transmembrane region" description="Helical" evidence="10">
    <location>
        <begin position="741"/>
        <end position="760"/>
    </location>
</feature>
<feature type="transmembrane region" description="Helical" evidence="10">
    <location>
        <begin position="320"/>
        <end position="341"/>
    </location>
</feature>
<dbReference type="Proteomes" id="UP001257234">
    <property type="component" value="Unassembled WGS sequence"/>
</dbReference>
<feature type="transmembrane region" description="Helical" evidence="10">
    <location>
        <begin position="159"/>
        <end position="182"/>
    </location>
</feature>
<feature type="transmembrane region" description="Helical" evidence="10">
    <location>
        <begin position="296"/>
        <end position="314"/>
    </location>
</feature>
<feature type="domain" description="NADH:quinone oxidoreductase/Mrp antiporter transmembrane" evidence="11">
    <location>
        <begin position="124"/>
        <end position="412"/>
    </location>
</feature>
<feature type="transmembrane region" description="Helical" evidence="10">
    <location>
        <begin position="203"/>
        <end position="224"/>
    </location>
</feature>
<dbReference type="PANTHER" id="PTHR43373">
    <property type="entry name" value="NA(+)/H(+) ANTIPORTER SUBUNIT"/>
    <property type="match status" value="1"/>
</dbReference>
<feature type="domain" description="NADH-Ubiquinone oxidoreductase (complex I) chain 5 N-terminal" evidence="12">
    <location>
        <begin position="61"/>
        <end position="108"/>
    </location>
</feature>